<evidence type="ECO:0000256" key="2">
    <source>
        <dbReference type="SAM" id="Phobius"/>
    </source>
</evidence>
<feature type="compositionally biased region" description="Polar residues" evidence="1">
    <location>
        <begin position="393"/>
        <end position="413"/>
    </location>
</feature>
<feature type="transmembrane region" description="Helical" evidence="2">
    <location>
        <begin position="314"/>
        <end position="337"/>
    </location>
</feature>
<feature type="transmembrane region" description="Helical" evidence="2">
    <location>
        <begin position="264"/>
        <end position="293"/>
    </location>
</feature>
<keyword evidence="2" id="KW-0472">Membrane</keyword>
<dbReference type="PANTHER" id="PTHR41771:SF1">
    <property type="entry name" value="MEMBRANE PROTEIN"/>
    <property type="match status" value="1"/>
</dbReference>
<dbReference type="Pfam" id="PF07907">
    <property type="entry name" value="YibE_F"/>
    <property type="match status" value="1"/>
</dbReference>
<feature type="transmembrane region" description="Helical" evidence="2">
    <location>
        <begin position="137"/>
        <end position="155"/>
    </location>
</feature>
<feature type="transmembrane region" description="Helical" evidence="2">
    <location>
        <begin position="212"/>
        <end position="233"/>
    </location>
</feature>
<feature type="transmembrane region" description="Helical" evidence="2">
    <location>
        <begin position="12"/>
        <end position="32"/>
    </location>
</feature>
<feature type="transmembrane region" description="Helical" evidence="2">
    <location>
        <begin position="187"/>
        <end position="205"/>
    </location>
</feature>
<dbReference type="InterPro" id="IPR012507">
    <property type="entry name" value="YibE_F"/>
</dbReference>
<organism evidence="3 4">
    <name type="scientific">Desulfuromusa kysingii</name>
    <dbReference type="NCBI Taxonomy" id="37625"/>
    <lineage>
        <taxon>Bacteria</taxon>
        <taxon>Pseudomonadati</taxon>
        <taxon>Thermodesulfobacteriota</taxon>
        <taxon>Desulfuromonadia</taxon>
        <taxon>Desulfuromonadales</taxon>
        <taxon>Geopsychrobacteraceae</taxon>
        <taxon>Desulfuromusa</taxon>
    </lineage>
</organism>
<protein>
    <submittedName>
        <fullName evidence="3">Uncharacterized membrane protein</fullName>
    </submittedName>
</protein>
<sequence length="413" mass="45360">MFKKNSKILTNNLDIITSILLVIICVVIILVIRQLDYSSYSKGRTGSTITYEKCRVLNVIEENLKKSNLSEKILVGKQNLQIYLLSGKYKGETLTASNRLSVYNSVLAKKGQKLTVIVDELKNGKFKVRVYNYDRAPYIYIFALIFLFTMVLISGKKGLMSCLSLVYTLVSILFIFLPLIMRGYSPVWSSIGVVVLVTTANMVFLNGISKKTFCAISGTASGVVLSGLILLLYSSLVHISGFKLEEAESLLFIRQKTSLGVENILFAGILIAAMGAVMDTALSIVSAIYELHVNVQNCGAMKLFKTGMNVGKDMIGTMSNTLILAFVGSALSTIIVLDFYSVQYNHLINSNFVAIEIVQALAGSMGVILTIPITAALTARLLQRESWSEQQKRNSNISLNGTEKSTSQGDEQK</sequence>
<dbReference type="AlphaFoldDB" id="A0A1H3ZYX3"/>
<reference evidence="3 4" key="1">
    <citation type="submission" date="2016-10" db="EMBL/GenBank/DDBJ databases">
        <authorList>
            <person name="de Groot N.N."/>
        </authorList>
    </citation>
    <scope>NUCLEOTIDE SEQUENCE [LARGE SCALE GENOMIC DNA]</scope>
    <source>
        <strain evidence="3 4">DSM 7343</strain>
    </source>
</reference>
<evidence type="ECO:0000256" key="1">
    <source>
        <dbReference type="SAM" id="MobiDB-lite"/>
    </source>
</evidence>
<accession>A0A1H3ZYX3</accession>
<keyword evidence="2" id="KW-1133">Transmembrane helix</keyword>
<keyword evidence="2" id="KW-0812">Transmembrane</keyword>
<feature type="transmembrane region" description="Helical" evidence="2">
    <location>
        <begin position="357"/>
        <end position="382"/>
    </location>
</feature>
<dbReference type="RefSeq" id="WP_092346858.1">
    <property type="nucleotide sequence ID" value="NZ_FNQN01000004.1"/>
</dbReference>
<name>A0A1H3ZYX3_9BACT</name>
<dbReference type="STRING" id="37625.SAMN05660420_01739"/>
<evidence type="ECO:0000313" key="4">
    <source>
        <dbReference type="Proteomes" id="UP000199409"/>
    </source>
</evidence>
<dbReference type="Proteomes" id="UP000199409">
    <property type="component" value="Unassembled WGS sequence"/>
</dbReference>
<feature type="region of interest" description="Disordered" evidence="1">
    <location>
        <begin position="392"/>
        <end position="413"/>
    </location>
</feature>
<dbReference type="EMBL" id="FNQN01000004">
    <property type="protein sequence ID" value="SEA29083.1"/>
    <property type="molecule type" value="Genomic_DNA"/>
</dbReference>
<proteinExistence type="predicted"/>
<keyword evidence="4" id="KW-1185">Reference proteome</keyword>
<gene>
    <name evidence="3" type="ORF">SAMN05660420_01739</name>
</gene>
<feature type="transmembrane region" description="Helical" evidence="2">
    <location>
        <begin position="162"/>
        <end position="181"/>
    </location>
</feature>
<dbReference type="PANTHER" id="PTHR41771">
    <property type="entry name" value="MEMBRANE PROTEIN-RELATED"/>
    <property type="match status" value="1"/>
</dbReference>
<dbReference type="OrthoDB" id="5753718at2"/>
<evidence type="ECO:0000313" key="3">
    <source>
        <dbReference type="EMBL" id="SEA29083.1"/>
    </source>
</evidence>